<dbReference type="SUPFAM" id="SSF46785">
    <property type="entry name" value="Winged helix' DNA-binding domain"/>
    <property type="match status" value="1"/>
</dbReference>
<comment type="caution">
    <text evidence="2">The sequence shown here is derived from an EMBL/GenBank/DDBJ whole genome shotgun (WGS) entry which is preliminary data.</text>
</comment>
<evidence type="ECO:0000256" key="1">
    <source>
        <dbReference type="SAM" id="MobiDB-lite"/>
    </source>
</evidence>
<gene>
    <name evidence="2" type="ORF">FYJ60_06330</name>
</gene>
<accession>A0A7X2P806</accession>
<protein>
    <submittedName>
        <fullName evidence="2">MarR family transcriptional regulator</fullName>
    </submittedName>
</protein>
<dbReference type="InterPro" id="IPR036390">
    <property type="entry name" value="WH_DNA-bd_sf"/>
</dbReference>
<dbReference type="AlphaFoldDB" id="A0A7X2P806"/>
<keyword evidence="3" id="KW-1185">Reference proteome</keyword>
<dbReference type="Gene3D" id="1.10.10.10">
    <property type="entry name" value="Winged helix-like DNA-binding domain superfamily/Winged helix DNA-binding domain"/>
    <property type="match status" value="1"/>
</dbReference>
<evidence type="ECO:0000313" key="2">
    <source>
        <dbReference type="EMBL" id="MST81929.1"/>
    </source>
</evidence>
<evidence type="ECO:0000313" key="3">
    <source>
        <dbReference type="Proteomes" id="UP000466864"/>
    </source>
</evidence>
<dbReference type="Proteomes" id="UP000466864">
    <property type="component" value="Unassembled WGS sequence"/>
</dbReference>
<feature type="region of interest" description="Disordered" evidence="1">
    <location>
        <begin position="68"/>
        <end position="90"/>
    </location>
</feature>
<proteinExistence type="predicted"/>
<feature type="compositionally biased region" description="Polar residues" evidence="1">
    <location>
        <begin position="68"/>
        <end position="79"/>
    </location>
</feature>
<dbReference type="RefSeq" id="WP_154457831.1">
    <property type="nucleotide sequence ID" value="NZ_VUMV01000003.1"/>
</dbReference>
<reference evidence="2 3" key="1">
    <citation type="submission" date="2019-08" db="EMBL/GenBank/DDBJ databases">
        <title>In-depth cultivation of the pig gut microbiome towards novel bacterial diversity and tailored functional studies.</title>
        <authorList>
            <person name="Wylensek D."/>
            <person name="Hitch T.C.A."/>
            <person name="Clavel T."/>
        </authorList>
    </citation>
    <scope>NUCLEOTIDE SEQUENCE [LARGE SCALE GENOMIC DNA]</scope>
    <source>
        <strain evidence="2 3">Oil+RF-744-WCA-WT-13</strain>
    </source>
</reference>
<sequence length="90" mass="10329">MDEKTTLRILNETINRKMGLPKEIVRTPSLAAGDLVVLYALLTEDRALAQSEIARFLFRPRQTINSSLQKMQQQGTGTVFRTPDQIRRRD</sequence>
<organism evidence="2 3">
    <name type="scientific">Bilifractor porci</name>
    <dbReference type="NCBI Taxonomy" id="2606636"/>
    <lineage>
        <taxon>Bacteria</taxon>
        <taxon>Bacillati</taxon>
        <taxon>Bacillota</taxon>
        <taxon>Clostridia</taxon>
        <taxon>Lachnospirales</taxon>
        <taxon>Lachnospiraceae</taxon>
        <taxon>Bilifractor</taxon>
    </lineage>
</organism>
<dbReference type="EMBL" id="VUMV01000003">
    <property type="protein sequence ID" value="MST81929.1"/>
    <property type="molecule type" value="Genomic_DNA"/>
</dbReference>
<name>A0A7X2P806_9FIRM</name>
<dbReference type="InterPro" id="IPR036388">
    <property type="entry name" value="WH-like_DNA-bd_sf"/>
</dbReference>